<protein>
    <submittedName>
        <fullName evidence="1">Bacillosamine/Legionaminic acid biosynthesis aminotransferase PglE 4-keto-6-deoxy-N-Acetyl-D-hexosaminyl-(Lipid carrier) aminotransferase</fullName>
    </submittedName>
</protein>
<dbReference type="PIRSF" id="PIRSF000390">
    <property type="entry name" value="PLP_StrS"/>
    <property type="match status" value="1"/>
</dbReference>
<proteinExistence type="predicted"/>
<dbReference type="SUPFAM" id="SSF53383">
    <property type="entry name" value="PLP-dependent transferases"/>
    <property type="match status" value="1"/>
</dbReference>
<dbReference type="Pfam" id="PF01041">
    <property type="entry name" value="DegT_DnrJ_EryC1"/>
    <property type="match status" value="1"/>
</dbReference>
<dbReference type="NCBIfam" id="TIGR04181">
    <property type="entry name" value="NHT_00031"/>
    <property type="match status" value="1"/>
</dbReference>
<name>A0A3B0Y9T7_9ZZZZ</name>
<dbReference type="InterPro" id="IPR015422">
    <property type="entry name" value="PyrdxlP-dep_Trfase_small"/>
</dbReference>
<dbReference type="Gene3D" id="3.90.1150.10">
    <property type="entry name" value="Aspartate Aminotransferase, domain 1"/>
    <property type="match status" value="1"/>
</dbReference>
<dbReference type="InterPro" id="IPR026385">
    <property type="entry name" value="LegC-like"/>
</dbReference>
<dbReference type="PANTHER" id="PTHR30244">
    <property type="entry name" value="TRANSAMINASE"/>
    <property type="match status" value="1"/>
</dbReference>
<sequence length="383" mass="43322">MTQFNKELVSFIRETFSSEGFIPLHAPHFSGHEKEYVLETIDSTFVSTVGSYVNKFEDMVSSFTGAKHAIATMNGTAALHIALILVDVQSNDEVITQSLTFVATANAIRYCGAEPVFIDVERSTLGMSPDSLKEFLADYAEVRDDGLCWNKRTERIIRACVPMHNLGHPVRIKEIKKICDEYNIELVEDAAESLGSRHDDIHTGCTGKISAISFNGNKIITSGGGGMIITNDALIAKRAKHITTTAKTPHPWLFIHSEVGYNYRLPNLNAALGCAQMEVLPDYLERKRVLATQYNEWFLDKDYDFFLEPIGSRSNYWFNAFFSSGKNERDKILEYTNNQKVMTRPVWTPLDSLDMFKRNLKVDLVNTRWIEERLICIPSSVIL</sequence>
<dbReference type="CDD" id="cd00616">
    <property type="entry name" value="AHBA_syn"/>
    <property type="match status" value="1"/>
</dbReference>
<dbReference type="Gene3D" id="3.40.640.10">
    <property type="entry name" value="Type I PLP-dependent aspartate aminotransferase-like (Major domain)"/>
    <property type="match status" value="1"/>
</dbReference>
<dbReference type="GO" id="GO:0030170">
    <property type="term" value="F:pyridoxal phosphate binding"/>
    <property type="evidence" value="ECO:0007669"/>
    <property type="project" value="TreeGrafter"/>
</dbReference>
<keyword evidence="1" id="KW-0808">Transferase</keyword>
<dbReference type="InterPro" id="IPR015421">
    <property type="entry name" value="PyrdxlP-dep_Trfase_major"/>
</dbReference>
<dbReference type="EMBL" id="UOFL01000004">
    <property type="protein sequence ID" value="VAW70949.1"/>
    <property type="molecule type" value="Genomic_DNA"/>
</dbReference>
<keyword evidence="1" id="KW-0032">Aminotransferase</keyword>
<dbReference type="AlphaFoldDB" id="A0A3B0Y9T7"/>
<accession>A0A3B0Y9T7</accession>
<dbReference type="InterPro" id="IPR000653">
    <property type="entry name" value="DegT/StrS_aminotransferase"/>
</dbReference>
<evidence type="ECO:0000313" key="1">
    <source>
        <dbReference type="EMBL" id="VAW70949.1"/>
    </source>
</evidence>
<dbReference type="PANTHER" id="PTHR30244:SF30">
    <property type="entry name" value="BLR5990 PROTEIN"/>
    <property type="match status" value="1"/>
</dbReference>
<reference evidence="1" key="1">
    <citation type="submission" date="2018-06" db="EMBL/GenBank/DDBJ databases">
        <authorList>
            <person name="Zhirakovskaya E."/>
        </authorList>
    </citation>
    <scope>NUCLEOTIDE SEQUENCE</scope>
</reference>
<gene>
    <name evidence="1" type="ORF">MNBD_GAMMA12-2426</name>
</gene>
<dbReference type="GO" id="GO:0000271">
    <property type="term" value="P:polysaccharide biosynthetic process"/>
    <property type="evidence" value="ECO:0007669"/>
    <property type="project" value="TreeGrafter"/>
</dbReference>
<organism evidence="1">
    <name type="scientific">hydrothermal vent metagenome</name>
    <dbReference type="NCBI Taxonomy" id="652676"/>
    <lineage>
        <taxon>unclassified sequences</taxon>
        <taxon>metagenomes</taxon>
        <taxon>ecological metagenomes</taxon>
    </lineage>
</organism>
<dbReference type="InterPro" id="IPR015424">
    <property type="entry name" value="PyrdxlP-dep_Trfase"/>
</dbReference>
<dbReference type="GO" id="GO:0008483">
    <property type="term" value="F:transaminase activity"/>
    <property type="evidence" value="ECO:0007669"/>
    <property type="project" value="UniProtKB-KW"/>
</dbReference>